<dbReference type="EMBL" id="JACHGB010000003">
    <property type="protein sequence ID" value="MBB5271558.1"/>
    <property type="molecule type" value="Genomic_DNA"/>
</dbReference>
<sequence length="179" mass="19865">MKVDQYIEALIAREGGYVDHPADRGGPTTWGITEQVARAYGYHGRMQDLPRSEAKAIYLERYWEAPRFHQVNDLSAAVAEELLDTGVNMGTGVAARFLQRALNVLNQEGKHYLDIVVDGAIGRMTLAALRAYLGARGKDGHVVLLRALNAQQGVRYIELAEGRPSQEAFVHGWLLHRVA</sequence>
<dbReference type="Proteomes" id="UP000532440">
    <property type="component" value="Unassembled WGS sequence"/>
</dbReference>
<protein>
    <submittedName>
        <fullName evidence="3">Lysozyme family protein</fullName>
    </submittedName>
</protein>
<feature type="domain" description="Peptidoglycan binding" evidence="2">
    <location>
        <begin position="94"/>
        <end position="177"/>
    </location>
</feature>
<gene>
    <name evidence="3" type="ORF">HNQ70_001568</name>
</gene>
<dbReference type="InterPro" id="IPR008565">
    <property type="entry name" value="TtsA-like_GH18_dom"/>
</dbReference>
<dbReference type="InterPro" id="IPR018537">
    <property type="entry name" value="Peptidoglycan-bd_3"/>
</dbReference>
<dbReference type="RefSeq" id="WP_183966030.1">
    <property type="nucleotide sequence ID" value="NZ_BAABEW010000001.1"/>
</dbReference>
<evidence type="ECO:0000313" key="4">
    <source>
        <dbReference type="Proteomes" id="UP000532440"/>
    </source>
</evidence>
<accession>A0A7W8M886</accession>
<keyword evidence="4" id="KW-1185">Reference proteome</keyword>
<dbReference type="Gene3D" id="1.20.141.10">
    <property type="entry name" value="Chitosanase, subunit A, domain 1"/>
    <property type="match status" value="1"/>
</dbReference>
<dbReference type="Pfam" id="PF09374">
    <property type="entry name" value="PG_binding_3"/>
    <property type="match status" value="1"/>
</dbReference>
<reference evidence="3 4" key="1">
    <citation type="submission" date="2020-08" db="EMBL/GenBank/DDBJ databases">
        <title>Genomic Encyclopedia of Type Strains, Phase IV (KMG-IV): sequencing the most valuable type-strain genomes for metagenomic binning, comparative biology and taxonomic classification.</title>
        <authorList>
            <person name="Goeker M."/>
        </authorList>
    </citation>
    <scope>NUCLEOTIDE SEQUENCE [LARGE SCALE GENOMIC DNA]</scope>
    <source>
        <strain evidence="3 4">DSM 29781</strain>
    </source>
</reference>
<organism evidence="3 4">
    <name type="scientific">Quisquiliibacterium transsilvanicum</name>
    <dbReference type="NCBI Taxonomy" id="1549638"/>
    <lineage>
        <taxon>Bacteria</taxon>
        <taxon>Pseudomonadati</taxon>
        <taxon>Pseudomonadota</taxon>
        <taxon>Betaproteobacteria</taxon>
        <taxon>Burkholderiales</taxon>
        <taxon>Burkholderiaceae</taxon>
        <taxon>Quisquiliibacterium</taxon>
    </lineage>
</organism>
<dbReference type="Pfam" id="PF05838">
    <property type="entry name" value="Glyco_hydro_108"/>
    <property type="match status" value="1"/>
</dbReference>
<evidence type="ECO:0000259" key="2">
    <source>
        <dbReference type="Pfam" id="PF09374"/>
    </source>
</evidence>
<feature type="domain" description="TtsA-like Glycoside hydrolase family 108" evidence="1">
    <location>
        <begin position="8"/>
        <end position="90"/>
    </location>
</feature>
<evidence type="ECO:0000313" key="3">
    <source>
        <dbReference type="EMBL" id="MBB5271558.1"/>
    </source>
</evidence>
<name>A0A7W8M886_9BURK</name>
<dbReference type="AlphaFoldDB" id="A0A7W8M886"/>
<dbReference type="CDD" id="cd13926">
    <property type="entry name" value="N-acetylmuramidase_GH108"/>
    <property type="match status" value="1"/>
</dbReference>
<proteinExistence type="predicted"/>
<evidence type="ECO:0000259" key="1">
    <source>
        <dbReference type="Pfam" id="PF05838"/>
    </source>
</evidence>
<dbReference type="InterPro" id="IPR023346">
    <property type="entry name" value="Lysozyme-like_dom_sf"/>
</dbReference>
<comment type="caution">
    <text evidence="3">The sequence shown here is derived from an EMBL/GenBank/DDBJ whole genome shotgun (WGS) entry which is preliminary data.</text>
</comment>
<dbReference type="SUPFAM" id="SSF53955">
    <property type="entry name" value="Lysozyme-like"/>
    <property type="match status" value="1"/>
</dbReference>